<name>A0A251PHH9_PRUPE</name>
<evidence type="ECO:0000256" key="1">
    <source>
        <dbReference type="SAM" id="Phobius"/>
    </source>
</evidence>
<keyword evidence="1" id="KW-0472">Membrane</keyword>
<organism evidence="2 3">
    <name type="scientific">Prunus persica</name>
    <name type="common">Peach</name>
    <name type="synonym">Amygdalus persica</name>
    <dbReference type="NCBI Taxonomy" id="3760"/>
    <lineage>
        <taxon>Eukaryota</taxon>
        <taxon>Viridiplantae</taxon>
        <taxon>Streptophyta</taxon>
        <taxon>Embryophyta</taxon>
        <taxon>Tracheophyta</taxon>
        <taxon>Spermatophyta</taxon>
        <taxon>Magnoliopsida</taxon>
        <taxon>eudicotyledons</taxon>
        <taxon>Gunneridae</taxon>
        <taxon>Pentapetalae</taxon>
        <taxon>rosids</taxon>
        <taxon>fabids</taxon>
        <taxon>Rosales</taxon>
        <taxon>Rosaceae</taxon>
        <taxon>Amygdaloideae</taxon>
        <taxon>Amygdaleae</taxon>
        <taxon>Prunus</taxon>
    </lineage>
</organism>
<sequence>MAKLPSTNLVQDSMKPYKPKEYYPEKAKGISFLAFFFSTCIYISIFYIFNLSLSTLFHNTKFWFAISNTLILIIAADYGAFSSSKDNIQDQHLYQEYMIHRQARSVSSFVSQYPEIAFKKSSCPNKQSEVDVDDMKAKNEEVADTQNKEVVQEKSVVHVSKGDDQNKGCGRENVAAKTYQRSKSEKTKTKGAVIDERKKDILKRSEDEKKYEPNTVEDNEFSVMSDEELNRRIEEFIQRFNKQIRLQSAATNSHQV</sequence>
<proteinExistence type="predicted"/>
<accession>A0A251PHH9</accession>
<evidence type="ECO:0008006" key="4">
    <source>
        <dbReference type="Google" id="ProtNLM"/>
    </source>
</evidence>
<dbReference type="InterPro" id="IPR008480">
    <property type="entry name" value="DUF761_pln"/>
</dbReference>
<protein>
    <recommendedName>
        <fullName evidence="4">DUF4408 domain-containing protein</fullName>
    </recommendedName>
</protein>
<evidence type="ECO:0000313" key="3">
    <source>
        <dbReference type="Proteomes" id="UP000006882"/>
    </source>
</evidence>
<gene>
    <name evidence="2" type="ORF">PRUPE_4G082900</name>
</gene>
<feature type="transmembrane region" description="Helical" evidence="1">
    <location>
        <begin position="30"/>
        <end position="50"/>
    </location>
</feature>
<keyword evidence="1" id="KW-0812">Transmembrane</keyword>
<dbReference type="PANTHER" id="PTHR35997:SF16">
    <property type="entry name" value="DUF4408 DOMAIN-CONTAINING PROTEIN"/>
    <property type="match status" value="1"/>
</dbReference>
<dbReference type="eggNOG" id="ENOG502S1CD">
    <property type="taxonomic scope" value="Eukaryota"/>
</dbReference>
<dbReference type="EMBL" id="CM007654">
    <property type="protein sequence ID" value="ONI11019.1"/>
    <property type="molecule type" value="Genomic_DNA"/>
</dbReference>
<dbReference type="Gramene" id="ONI11019">
    <property type="protein sequence ID" value="ONI11019"/>
    <property type="gene ID" value="PRUPE_4G082900"/>
</dbReference>
<feature type="transmembrane region" description="Helical" evidence="1">
    <location>
        <begin position="62"/>
        <end position="81"/>
    </location>
</feature>
<dbReference type="OrthoDB" id="680761at2759"/>
<reference evidence="2 3" key="1">
    <citation type="journal article" date="2013" name="Nat. Genet.">
        <title>The high-quality draft genome of peach (Prunus persica) identifies unique patterns of genetic diversity, domestication and genome evolution.</title>
        <authorList>
            <consortium name="International Peach Genome Initiative"/>
            <person name="Verde I."/>
            <person name="Abbott A.G."/>
            <person name="Scalabrin S."/>
            <person name="Jung S."/>
            <person name="Shu S."/>
            <person name="Marroni F."/>
            <person name="Zhebentyayeva T."/>
            <person name="Dettori M.T."/>
            <person name="Grimwood J."/>
            <person name="Cattonaro F."/>
            <person name="Zuccolo A."/>
            <person name="Rossini L."/>
            <person name="Jenkins J."/>
            <person name="Vendramin E."/>
            <person name="Meisel L.A."/>
            <person name="Decroocq V."/>
            <person name="Sosinski B."/>
            <person name="Prochnik S."/>
            <person name="Mitros T."/>
            <person name="Policriti A."/>
            <person name="Cipriani G."/>
            <person name="Dondini L."/>
            <person name="Ficklin S."/>
            <person name="Goodstein D.M."/>
            <person name="Xuan P."/>
            <person name="Del Fabbro C."/>
            <person name="Aramini V."/>
            <person name="Copetti D."/>
            <person name="Gonzalez S."/>
            <person name="Horner D.S."/>
            <person name="Falchi R."/>
            <person name="Lucas S."/>
            <person name="Mica E."/>
            <person name="Maldonado J."/>
            <person name="Lazzari B."/>
            <person name="Bielenberg D."/>
            <person name="Pirona R."/>
            <person name="Miculan M."/>
            <person name="Barakat A."/>
            <person name="Testolin R."/>
            <person name="Stella A."/>
            <person name="Tartarini S."/>
            <person name="Tonutti P."/>
            <person name="Arus P."/>
            <person name="Orellana A."/>
            <person name="Wells C."/>
            <person name="Main D."/>
            <person name="Vizzotto G."/>
            <person name="Silva H."/>
            <person name="Salamini F."/>
            <person name="Schmutz J."/>
            <person name="Morgante M."/>
            <person name="Rokhsar D.S."/>
        </authorList>
    </citation>
    <scope>NUCLEOTIDE SEQUENCE [LARGE SCALE GENOMIC DNA]</scope>
    <source>
        <strain evidence="3">cv. Nemared</strain>
    </source>
</reference>
<keyword evidence="3" id="KW-1185">Reference proteome</keyword>
<dbReference type="PANTHER" id="PTHR35997">
    <property type="entry name" value="COTTON FIBER PROTEIN-RELATED"/>
    <property type="match status" value="1"/>
</dbReference>
<keyword evidence="1" id="KW-1133">Transmembrane helix</keyword>
<evidence type="ECO:0000313" key="2">
    <source>
        <dbReference type="EMBL" id="ONI11019.1"/>
    </source>
</evidence>
<dbReference type="AlphaFoldDB" id="A0A251PHH9"/>
<dbReference type="Pfam" id="PF05553">
    <property type="entry name" value="DUF761"/>
    <property type="match status" value="1"/>
</dbReference>
<dbReference type="Proteomes" id="UP000006882">
    <property type="component" value="Chromosome G4"/>
</dbReference>